<evidence type="ECO:0000313" key="2">
    <source>
        <dbReference type="Proteomes" id="UP001054945"/>
    </source>
</evidence>
<gene>
    <name evidence="1" type="ORF">CEXT_468191</name>
</gene>
<name>A0AAV4YD10_CAEEX</name>
<comment type="caution">
    <text evidence="1">The sequence shown here is derived from an EMBL/GenBank/DDBJ whole genome shotgun (WGS) entry which is preliminary data.</text>
</comment>
<evidence type="ECO:0000313" key="1">
    <source>
        <dbReference type="EMBL" id="GIZ05356.1"/>
    </source>
</evidence>
<proteinExistence type="predicted"/>
<dbReference type="AlphaFoldDB" id="A0AAV4YD10"/>
<protein>
    <submittedName>
        <fullName evidence="1">Uncharacterized protein</fullName>
    </submittedName>
</protein>
<sequence>MEICFQKRQDSRYPDLGIEFAVSALKFNKFSKGRSRIARGKYRNPNESCIAIHLHKIWKTIPEEKPSNIVAKLEFCKSVVEPHCLYTSHVPHNGWYRRKLLPNSADFRNFFANLQSVHFDFRDKLASTTSMNGDSHESSWIHGGLQAFHAVVRYH</sequence>
<accession>A0AAV4YD10</accession>
<dbReference type="EMBL" id="BPLR01019298">
    <property type="protein sequence ID" value="GIZ05356.1"/>
    <property type="molecule type" value="Genomic_DNA"/>
</dbReference>
<dbReference type="Proteomes" id="UP001054945">
    <property type="component" value="Unassembled WGS sequence"/>
</dbReference>
<reference evidence="1 2" key="1">
    <citation type="submission" date="2021-06" db="EMBL/GenBank/DDBJ databases">
        <title>Caerostris extrusa draft genome.</title>
        <authorList>
            <person name="Kono N."/>
            <person name="Arakawa K."/>
        </authorList>
    </citation>
    <scope>NUCLEOTIDE SEQUENCE [LARGE SCALE GENOMIC DNA]</scope>
</reference>
<keyword evidence="2" id="KW-1185">Reference proteome</keyword>
<organism evidence="1 2">
    <name type="scientific">Caerostris extrusa</name>
    <name type="common">Bark spider</name>
    <name type="synonym">Caerostris bankana</name>
    <dbReference type="NCBI Taxonomy" id="172846"/>
    <lineage>
        <taxon>Eukaryota</taxon>
        <taxon>Metazoa</taxon>
        <taxon>Ecdysozoa</taxon>
        <taxon>Arthropoda</taxon>
        <taxon>Chelicerata</taxon>
        <taxon>Arachnida</taxon>
        <taxon>Araneae</taxon>
        <taxon>Araneomorphae</taxon>
        <taxon>Entelegynae</taxon>
        <taxon>Araneoidea</taxon>
        <taxon>Araneidae</taxon>
        <taxon>Caerostris</taxon>
    </lineage>
</organism>